<feature type="compositionally biased region" description="Basic and acidic residues" evidence="2">
    <location>
        <begin position="100"/>
        <end position="115"/>
    </location>
</feature>
<reference evidence="4" key="1">
    <citation type="submission" date="2024-04" db="EMBL/GenBank/DDBJ databases">
        <title>Salinicola lusitanus LLJ914,a marine bacterium isolated from the Okinawa Trough.</title>
        <authorList>
            <person name="Li J."/>
        </authorList>
    </citation>
    <scope>NUCLEOTIDE SEQUENCE [LARGE SCALE GENOMIC DNA]</scope>
</reference>
<sequence length="127" mass="14730">MSSSEREIDDWWKYRASKKIKPKMQRFMSIRPTSSEDAYKADKLWKQKKKLTAEVDTLESELKQEKFATTEVQGQLERQESENMESVVGELSGRAGADIQEERTTSKDCNKEKFRPTGATGMRTWSL</sequence>
<evidence type="ECO:0000256" key="2">
    <source>
        <dbReference type="SAM" id="MobiDB-lite"/>
    </source>
</evidence>
<name>A0AAW0Q9J3_9GOBI</name>
<dbReference type="EMBL" id="JBBPFD010000002">
    <property type="protein sequence ID" value="KAK7939291.1"/>
    <property type="molecule type" value="Genomic_DNA"/>
</dbReference>
<dbReference type="Proteomes" id="UP001460270">
    <property type="component" value="Unassembled WGS sequence"/>
</dbReference>
<gene>
    <name evidence="3" type="ORF">WMY93_002617</name>
</gene>
<feature type="region of interest" description="Disordered" evidence="2">
    <location>
        <begin position="73"/>
        <end position="127"/>
    </location>
</feature>
<feature type="coiled-coil region" evidence="1">
    <location>
        <begin position="41"/>
        <end position="68"/>
    </location>
</feature>
<keyword evidence="4" id="KW-1185">Reference proteome</keyword>
<keyword evidence="1" id="KW-0175">Coiled coil</keyword>
<evidence type="ECO:0000313" key="4">
    <source>
        <dbReference type="Proteomes" id="UP001460270"/>
    </source>
</evidence>
<protein>
    <submittedName>
        <fullName evidence="3">Uncharacterized protein</fullName>
    </submittedName>
</protein>
<evidence type="ECO:0000256" key="1">
    <source>
        <dbReference type="SAM" id="Coils"/>
    </source>
</evidence>
<organism evidence="3 4">
    <name type="scientific">Mugilogobius chulae</name>
    <name type="common">yellowstripe goby</name>
    <dbReference type="NCBI Taxonomy" id="88201"/>
    <lineage>
        <taxon>Eukaryota</taxon>
        <taxon>Metazoa</taxon>
        <taxon>Chordata</taxon>
        <taxon>Craniata</taxon>
        <taxon>Vertebrata</taxon>
        <taxon>Euteleostomi</taxon>
        <taxon>Actinopterygii</taxon>
        <taxon>Neopterygii</taxon>
        <taxon>Teleostei</taxon>
        <taxon>Neoteleostei</taxon>
        <taxon>Acanthomorphata</taxon>
        <taxon>Gobiaria</taxon>
        <taxon>Gobiiformes</taxon>
        <taxon>Gobioidei</taxon>
        <taxon>Gobiidae</taxon>
        <taxon>Gobionellinae</taxon>
        <taxon>Mugilogobius</taxon>
    </lineage>
</organism>
<proteinExistence type="predicted"/>
<dbReference type="AlphaFoldDB" id="A0AAW0Q9J3"/>
<comment type="caution">
    <text evidence="3">The sequence shown here is derived from an EMBL/GenBank/DDBJ whole genome shotgun (WGS) entry which is preliminary data.</text>
</comment>
<evidence type="ECO:0000313" key="3">
    <source>
        <dbReference type="EMBL" id="KAK7939291.1"/>
    </source>
</evidence>
<accession>A0AAW0Q9J3</accession>